<dbReference type="SUPFAM" id="SSF53335">
    <property type="entry name" value="S-adenosyl-L-methionine-dependent methyltransferases"/>
    <property type="match status" value="1"/>
</dbReference>
<reference evidence="2 3" key="1">
    <citation type="journal article" date="2011" name="J. Bacteriol.">
        <title>The Draft Genome of Planococcus donghaensis MPA1U2 Reveals Nonsporulation Pathways Controlled by a Conserved Spo0A Regulon.</title>
        <authorList>
            <person name="Pearson M.D."/>
            <person name="Noller H.F."/>
        </authorList>
    </citation>
    <scope>NUCLEOTIDE SEQUENCE [LARGE SCALE GENOMIC DNA]</scope>
    <source>
        <strain evidence="2 3">MPA1U2</strain>
    </source>
</reference>
<dbReference type="InterPro" id="IPR029063">
    <property type="entry name" value="SAM-dependent_MTases_sf"/>
</dbReference>
<name>E7RD88_9BACL</name>
<dbReference type="CDD" id="cd02440">
    <property type="entry name" value="AdoMet_MTases"/>
    <property type="match status" value="1"/>
</dbReference>
<evidence type="ECO:0000259" key="1">
    <source>
        <dbReference type="Pfam" id="PF13649"/>
    </source>
</evidence>
<dbReference type="Proteomes" id="UP000003052">
    <property type="component" value="Unassembled WGS sequence"/>
</dbReference>
<dbReference type="Gene3D" id="3.40.50.150">
    <property type="entry name" value="Vaccinia Virus protein VP39"/>
    <property type="match status" value="1"/>
</dbReference>
<protein>
    <recommendedName>
        <fullName evidence="1">Methyltransferase domain-containing protein</fullName>
    </recommendedName>
</protein>
<feature type="domain" description="Methyltransferase" evidence="1">
    <location>
        <begin position="33"/>
        <end position="124"/>
    </location>
</feature>
<gene>
    <name evidence="2" type="ORF">GPDM_02080</name>
</gene>
<accession>E7RD88</accession>
<evidence type="ECO:0000313" key="2">
    <source>
        <dbReference type="EMBL" id="EGA91038.1"/>
    </source>
</evidence>
<dbReference type="eggNOG" id="COG2227">
    <property type="taxonomic scope" value="Bacteria"/>
</dbReference>
<dbReference type="RefSeq" id="WP_008428460.1">
    <property type="nucleotide sequence ID" value="NZ_AEPB01000007.1"/>
</dbReference>
<dbReference type="EMBL" id="AEPB01000007">
    <property type="protein sequence ID" value="EGA91038.1"/>
    <property type="molecule type" value="Genomic_DNA"/>
</dbReference>
<dbReference type="InterPro" id="IPR041698">
    <property type="entry name" value="Methyltransf_25"/>
</dbReference>
<dbReference type="AlphaFoldDB" id="E7RD88"/>
<sequence>MNVFKRKNICTEQNQTYSSKNTHPNFNLSGDALAIAEGEGRNAVYLAEQGMQVTSWDIAQSGLDKTVQLAKDRSVTVSTELVDLSQAIWPENKWDEIICVFGHYPQEVQQQTFEGVKRALKPGGYFLMEVYSVDQLHYGTGGPKSEQLLYRPEEVLTAFTDYRIVHFFTGEVIRNEGTLHNGLSHVIQLAVQKPI</sequence>
<dbReference type="Pfam" id="PF13649">
    <property type="entry name" value="Methyltransf_25"/>
    <property type="match status" value="1"/>
</dbReference>
<comment type="caution">
    <text evidence="2">The sequence shown here is derived from an EMBL/GenBank/DDBJ whole genome shotgun (WGS) entry which is preliminary data.</text>
</comment>
<proteinExistence type="predicted"/>
<evidence type="ECO:0000313" key="3">
    <source>
        <dbReference type="Proteomes" id="UP000003052"/>
    </source>
</evidence>
<organism evidence="2 3">
    <name type="scientific">Planococcus donghaensis MPA1U2</name>
    <dbReference type="NCBI Taxonomy" id="933115"/>
    <lineage>
        <taxon>Bacteria</taxon>
        <taxon>Bacillati</taxon>
        <taxon>Bacillota</taxon>
        <taxon>Bacilli</taxon>
        <taxon>Bacillales</taxon>
        <taxon>Caryophanaceae</taxon>
        <taxon>Planococcus</taxon>
    </lineage>
</organism>